<proteinExistence type="predicted"/>
<organism>
    <name type="scientific">Serpula lacrymans var. lacrymans (strain S7.9)</name>
    <name type="common">Dry rot fungus</name>
    <dbReference type="NCBI Taxonomy" id="578457"/>
    <lineage>
        <taxon>Eukaryota</taxon>
        <taxon>Fungi</taxon>
        <taxon>Dikarya</taxon>
        <taxon>Basidiomycota</taxon>
        <taxon>Agaricomycotina</taxon>
        <taxon>Agaricomycetes</taxon>
        <taxon>Agaricomycetidae</taxon>
        <taxon>Boletales</taxon>
        <taxon>Coniophorineae</taxon>
        <taxon>Serpulaceae</taxon>
        <taxon>Serpula</taxon>
    </lineage>
</organism>
<gene>
    <name evidence="2" type="ORF">SERLADRAFT_418589</name>
</gene>
<feature type="region of interest" description="Disordered" evidence="1">
    <location>
        <begin position="157"/>
        <end position="182"/>
    </location>
</feature>
<evidence type="ECO:0000313" key="2">
    <source>
        <dbReference type="EMBL" id="EGO19392.1"/>
    </source>
</evidence>
<dbReference type="EMBL" id="GL945444">
    <property type="protein sequence ID" value="EGO19392.1"/>
    <property type="molecule type" value="Genomic_DNA"/>
</dbReference>
<dbReference type="RefSeq" id="XP_007324113.1">
    <property type="nucleotide sequence ID" value="XM_007324051.1"/>
</dbReference>
<dbReference type="Proteomes" id="UP000008064">
    <property type="component" value="Unassembled WGS sequence"/>
</dbReference>
<name>F8PCJ4_SERL9</name>
<reference evidence="2" key="1">
    <citation type="submission" date="2011-04" db="EMBL/GenBank/DDBJ databases">
        <title>Evolution of plant cell wall degrading machinery underlies the functional diversity of forest fungi.</title>
        <authorList>
            <consortium name="US DOE Joint Genome Institute (JGI-PGF)"/>
            <person name="Eastwood D.C."/>
            <person name="Floudas D."/>
            <person name="Binder M."/>
            <person name="Majcherczyk A."/>
            <person name="Schneider P."/>
            <person name="Aerts A."/>
            <person name="Asiegbu F.O."/>
            <person name="Baker S.E."/>
            <person name="Barry K."/>
            <person name="Bendiksby M."/>
            <person name="Blumentritt M."/>
            <person name="Coutinho P.M."/>
            <person name="Cullen D."/>
            <person name="Cullen D."/>
            <person name="Gathman A."/>
            <person name="Goodell B."/>
            <person name="Henrissat B."/>
            <person name="Ihrmark K."/>
            <person name="Kauserud H."/>
            <person name="Kohler A."/>
            <person name="LaButti K."/>
            <person name="Lapidus A."/>
            <person name="Lavin J.L."/>
            <person name="Lee Y.-H."/>
            <person name="Lindquist E."/>
            <person name="Lilly W."/>
            <person name="Lucas S."/>
            <person name="Morin E."/>
            <person name="Murat C."/>
            <person name="Oguiza J.A."/>
            <person name="Park J."/>
            <person name="Pisabarro A.G."/>
            <person name="Riley R."/>
            <person name="Rosling A."/>
            <person name="Salamov A."/>
            <person name="Schmidt O."/>
            <person name="Schmutz J."/>
            <person name="Skrede I."/>
            <person name="Stenlid J."/>
            <person name="Wiebenga A."/>
            <person name="Xie X."/>
            <person name="Kues U."/>
            <person name="Hibbett D.S."/>
            <person name="Hoffmeister D."/>
            <person name="Hogberg N."/>
            <person name="Martin F."/>
            <person name="Grigoriev I.V."/>
            <person name="Watkinson S.C."/>
        </authorList>
    </citation>
    <scope>NUCLEOTIDE SEQUENCE</scope>
    <source>
        <strain evidence="2">S7.9</strain>
    </source>
</reference>
<feature type="compositionally biased region" description="Basic and acidic residues" evidence="1">
    <location>
        <begin position="161"/>
        <end position="173"/>
    </location>
</feature>
<dbReference type="AlphaFoldDB" id="F8PCJ4"/>
<dbReference type="HOGENOM" id="CLU_1482843_0_0_1"/>
<evidence type="ECO:0000256" key="1">
    <source>
        <dbReference type="SAM" id="MobiDB-lite"/>
    </source>
</evidence>
<protein>
    <submittedName>
        <fullName evidence="2">Uncharacterized protein</fullName>
    </submittedName>
</protein>
<sequence length="182" mass="20285">MPSSMGSATPTVSLELTDAEWIEMFGSPPAFLAQGDPQDLTRFIAVARTQIQPATLGSFTRDAAGNRPDHSLFFPGAPQDLCLAGETAHKDVLGKSDLMTRILRVEENARPLTVIPADISLQPRAWAPRRQSTYHPYDRQPVDLEYADYSAMLARRSSCKRPLEESNRNEGRKIKPFRKSKT</sequence>
<dbReference type="GeneID" id="18813728"/>
<dbReference type="KEGG" id="sla:SERLADRAFT_418589"/>
<accession>F8PCJ4</accession>